<protein>
    <submittedName>
        <fullName evidence="3">Reverse transcriptase domain-containing protein</fullName>
    </submittedName>
</protein>
<dbReference type="InterPro" id="IPR030931">
    <property type="entry name" value="Group_II_RT_mat"/>
</dbReference>
<reference evidence="3" key="1">
    <citation type="submission" date="2017-02" db="UniProtKB">
        <authorList>
            <consortium name="WormBaseParasite"/>
        </authorList>
    </citation>
    <scope>IDENTIFICATION</scope>
</reference>
<dbReference type="InterPro" id="IPR043502">
    <property type="entry name" value="DNA/RNA_pol_sf"/>
</dbReference>
<dbReference type="NCBIfam" id="TIGR04416">
    <property type="entry name" value="group_II_RT_mat"/>
    <property type="match status" value="1"/>
</dbReference>
<dbReference type="InterPro" id="IPR000477">
    <property type="entry name" value="RT_dom"/>
</dbReference>
<dbReference type="WBParaSite" id="PTRK_0001498000.1">
    <property type="protein sequence ID" value="PTRK_0001498000.1"/>
    <property type="gene ID" value="PTRK_0001498000"/>
</dbReference>
<dbReference type="Pfam" id="PF00078">
    <property type="entry name" value="RVT_1"/>
    <property type="match status" value="1"/>
</dbReference>
<organism evidence="2 3">
    <name type="scientific">Parastrongyloides trichosuri</name>
    <name type="common">Possum-specific nematode worm</name>
    <dbReference type="NCBI Taxonomy" id="131310"/>
    <lineage>
        <taxon>Eukaryota</taxon>
        <taxon>Metazoa</taxon>
        <taxon>Ecdysozoa</taxon>
        <taxon>Nematoda</taxon>
        <taxon>Chromadorea</taxon>
        <taxon>Rhabditida</taxon>
        <taxon>Tylenchina</taxon>
        <taxon>Panagrolaimomorpha</taxon>
        <taxon>Strongyloidoidea</taxon>
        <taxon>Strongyloididae</taxon>
        <taxon>Parastrongyloides</taxon>
    </lineage>
</organism>
<dbReference type="AlphaFoldDB" id="A0A0N5A0M7"/>
<name>A0A0N5A0M7_PARTI</name>
<dbReference type="InterPro" id="IPR013597">
    <property type="entry name" value="Mat_intron_G2"/>
</dbReference>
<dbReference type="PROSITE" id="PS50878">
    <property type="entry name" value="RT_POL"/>
    <property type="match status" value="1"/>
</dbReference>
<sequence>MESWNLGTDDAGRDCNAYQSHHSGMDQLLRKIQYSSIERSIKESKHEVSPLDSVSGFAWAIHCLPGSGAGHAAAFFCWVVHYGGIDHGGNAVDPWLGFRLVLCGDQAFQTLWESDAMISMFGDVTIAYEVSLPVIGTQSVQDFEVGHQAFVKALRVLISGTVFHKADWFTKAKVKAVEKGRVSRAVNELSDAAGRFFEGRAYLGHQCFIFLTLKPHGRKLGSSAYSNILRKSITPVLKEDDKRLANFLSSCGQFERLLLDSGAIGLRRLRDEELAGTANKPGIIEKYCFLLNRDQQPVIRDIHIQDEIRVGDKHCQLYTFLAGNFSVAELEYLGKVYAQLFSQSLDNLDQLAMVITAGKLRMTDDERLEVIDRVFEERISLMTAFFAALAMLLPEFSFGQSDAGLAGSISGMQPVLNNVYNDMIPLCGKLIGVARGLAGFGALWYIASREDLMKDAKSFEISKQLVMEAYKKVKANQGAAGIDDVTILDFEQNLRDNLYKIWNRMSSGCYAPPPVKLVEIPKSDGGKRPLGIPTVADRVAQMVVVMTIDPSIEPHFHEDSYAYRKNKSAHDAIGKARERCFKSQWVVDLDISKFFDTIDHGLLIKALEKHVSCKWSMMYIKRWLVVPYELADGTKVQRDKGVPQGSVIGPILANLFLHYAFDEWMKRNYPTIPFERYADDVICHCKSRAQAEYMKSLIKDRLATCKLELNETKTKIVYCSRSGSTVDYDCIQFDFLGYTFRPREHVNGDRKFTGFSPAISNKSKKKIWEAIRKWNRGYWVQITLEEIAEEINPVIQGWINYYGKYYGSELKDALRRINHKLSRWVREKFKGFRKHKTRAIHRLGDMAVAKPELFAHWKYGVRPAASPRNRKKIVVDRIRRAV</sequence>
<dbReference type="CDD" id="cd01651">
    <property type="entry name" value="RT_G2_intron"/>
    <property type="match status" value="1"/>
</dbReference>
<dbReference type="PANTHER" id="PTHR34047">
    <property type="entry name" value="NUCLEAR INTRON MATURASE 1, MITOCHONDRIAL-RELATED"/>
    <property type="match status" value="1"/>
</dbReference>
<keyword evidence="2" id="KW-1185">Reference proteome</keyword>
<dbReference type="InterPro" id="IPR051083">
    <property type="entry name" value="GrpII_Intron_Splice-Mob/Def"/>
</dbReference>
<dbReference type="Proteomes" id="UP000038045">
    <property type="component" value="Unplaced"/>
</dbReference>
<dbReference type="STRING" id="131310.A0A0N5A0M7"/>
<dbReference type="Pfam" id="PF08388">
    <property type="entry name" value="GIIM"/>
    <property type="match status" value="1"/>
</dbReference>
<evidence type="ECO:0000259" key="1">
    <source>
        <dbReference type="PROSITE" id="PS50878"/>
    </source>
</evidence>
<dbReference type="InterPro" id="IPR012424">
    <property type="entry name" value="Conjugative_transposon_TraJ_C"/>
</dbReference>
<evidence type="ECO:0000313" key="3">
    <source>
        <dbReference type="WBParaSite" id="PTRK_0001498000.1"/>
    </source>
</evidence>
<dbReference type="Pfam" id="PF07863">
    <property type="entry name" value="CtnDOT_TraJ"/>
    <property type="match status" value="1"/>
</dbReference>
<evidence type="ECO:0000313" key="2">
    <source>
        <dbReference type="Proteomes" id="UP000038045"/>
    </source>
</evidence>
<dbReference type="SUPFAM" id="SSF56672">
    <property type="entry name" value="DNA/RNA polymerases"/>
    <property type="match status" value="1"/>
</dbReference>
<accession>A0A0N5A0M7</accession>
<dbReference type="PANTHER" id="PTHR34047:SF3">
    <property type="entry name" value="BLR2052 PROTEIN"/>
    <property type="match status" value="1"/>
</dbReference>
<feature type="domain" description="Reverse transcriptase" evidence="1">
    <location>
        <begin position="501"/>
        <end position="740"/>
    </location>
</feature>
<proteinExistence type="predicted"/>